<protein>
    <recommendedName>
        <fullName evidence="1">NECAP PHear domain-containing protein</fullName>
    </recommendedName>
</protein>
<dbReference type="Gramene" id="KMS93301">
    <property type="protein sequence ID" value="KMS93301"/>
    <property type="gene ID" value="BVRB_032860"/>
</dbReference>
<dbReference type="GO" id="GO:0030125">
    <property type="term" value="C:clathrin vesicle coat"/>
    <property type="evidence" value="ECO:0007669"/>
    <property type="project" value="TreeGrafter"/>
</dbReference>
<feature type="non-terminal residue" evidence="2">
    <location>
        <position position="1"/>
    </location>
</feature>
<organism evidence="2 3">
    <name type="scientific">Beta vulgaris subsp. vulgaris</name>
    <name type="common">Beet</name>
    <dbReference type="NCBI Taxonomy" id="3555"/>
    <lineage>
        <taxon>Eukaryota</taxon>
        <taxon>Viridiplantae</taxon>
        <taxon>Streptophyta</taxon>
        <taxon>Embryophyta</taxon>
        <taxon>Tracheophyta</taxon>
        <taxon>Spermatophyta</taxon>
        <taxon>Magnoliopsida</taxon>
        <taxon>eudicotyledons</taxon>
        <taxon>Gunneridae</taxon>
        <taxon>Pentapetalae</taxon>
        <taxon>Caryophyllales</taxon>
        <taxon>Chenopodiaceae</taxon>
        <taxon>Betoideae</taxon>
        <taxon>Beta</taxon>
    </lineage>
</organism>
<name>A0A0J8AWZ3_BETVV</name>
<dbReference type="PANTHER" id="PTHR12847:SF9">
    <property type="entry name" value="NECAP-LIKE PROTEIN CG9132"/>
    <property type="match status" value="1"/>
</dbReference>
<proteinExistence type="predicted"/>
<dbReference type="SUPFAM" id="SSF50729">
    <property type="entry name" value="PH domain-like"/>
    <property type="match status" value="1"/>
</dbReference>
<accession>A0A0J8AWZ3</accession>
<dbReference type="Gene3D" id="2.30.29.30">
    <property type="entry name" value="Pleckstrin-homology domain (PH domain)/Phosphotyrosine-binding domain (PTB)"/>
    <property type="match status" value="1"/>
</dbReference>
<dbReference type="GO" id="GO:0006897">
    <property type="term" value="P:endocytosis"/>
    <property type="evidence" value="ECO:0007669"/>
    <property type="project" value="InterPro"/>
</dbReference>
<dbReference type="EMBL" id="KQ104395">
    <property type="protein sequence ID" value="KMS93301.1"/>
    <property type="molecule type" value="Genomic_DNA"/>
</dbReference>
<dbReference type="OrthoDB" id="10265489at2759"/>
<dbReference type="AlphaFoldDB" id="A0A0J8AWZ3"/>
<dbReference type="Pfam" id="PF07933">
    <property type="entry name" value="DUF1681"/>
    <property type="match status" value="1"/>
</dbReference>
<evidence type="ECO:0000313" key="3">
    <source>
        <dbReference type="Proteomes" id="UP000035740"/>
    </source>
</evidence>
<gene>
    <name evidence="2" type="ORF">BVRB_032860</name>
</gene>
<dbReference type="InterPro" id="IPR012466">
    <property type="entry name" value="NECAP_PHear"/>
</dbReference>
<dbReference type="InterPro" id="IPR011993">
    <property type="entry name" value="PH-like_dom_sf"/>
</dbReference>
<sequence>VFVFKVPPLTSAQGYRAADWDKEPLWTGRLRIVRKGSQAMVLLEHTDKGGHCFIVSRLCFAQF</sequence>
<reference evidence="2 3" key="1">
    <citation type="journal article" date="2014" name="Nature">
        <title>The genome of the recently domesticated crop plant sugar beet (Beta vulgaris).</title>
        <authorList>
            <person name="Dohm J.C."/>
            <person name="Minoche A.E."/>
            <person name="Holtgrawe D."/>
            <person name="Capella-Gutierrez S."/>
            <person name="Zakrzewski F."/>
            <person name="Tafer H."/>
            <person name="Rupp O."/>
            <person name="Sorensen T.R."/>
            <person name="Stracke R."/>
            <person name="Reinhardt R."/>
            <person name="Goesmann A."/>
            <person name="Kraft T."/>
            <person name="Schulz B."/>
            <person name="Stadler P.F."/>
            <person name="Schmidt T."/>
            <person name="Gabaldon T."/>
            <person name="Lehrach H."/>
            <person name="Weisshaar B."/>
            <person name="Himmelbauer H."/>
        </authorList>
    </citation>
    <scope>NUCLEOTIDE SEQUENCE [LARGE SCALE GENOMIC DNA]</scope>
    <source>
        <tissue evidence="2">Taproot</tissue>
    </source>
</reference>
<keyword evidence="3" id="KW-1185">Reference proteome</keyword>
<dbReference type="Proteomes" id="UP000035740">
    <property type="component" value="Unassembled WGS sequence"/>
</dbReference>
<evidence type="ECO:0000259" key="1">
    <source>
        <dbReference type="Pfam" id="PF07933"/>
    </source>
</evidence>
<dbReference type="PANTHER" id="PTHR12847">
    <property type="entry name" value="ATP-BINDING CASSETTE ABC TRANSPORTER-RELATED"/>
    <property type="match status" value="1"/>
</dbReference>
<evidence type="ECO:0000313" key="2">
    <source>
        <dbReference type="EMBL" id="KMS93301.1"/>
    </source>
</evidence>
<feature type="domain" description="NECAP PHear" evidence="1">
    <location>
        <begin position="1"/>
        <end position="53"/>
    </location>
</feature>